<comment type="caution">
    <text evidence="17">The sequence shown here is derived from an EMBL/GenBank/DDBJ whole genome shotgun (WGS) entry which is preliminary data.</text>
</comment>
<dbReference type="GO" id="GO:0016020">
    <property type="term" value="C:membrane"/>
    <property type="evidence" value="ECO:0007669"/>
    <property type="project" value="UniProtKB-SubCell"/>
</dbReference>
<feature type="transmembrane region" description="Helical" evidence="16">
    <location>
        <begin position="12"/>
        <end position="28"/>
    </location>
</feature>
<protein>
    <recommendedName>
        <fullName evidence="5">CDP-diacylglycerol--glycerol-3-phosphate 3-phosphatidyltransferase</fullName>
        <ecNumber evidence="4">2.7.8.5</ecNumber>
    </recommendedName>
</protein>
<feature type="transmembrane region" description="Helical" evidence="16">
    <location>
        <begin position="133"/>
        <end position="151"/>
    </location>
</feature>
<dbReference type="EMBL" id="SMGK01000003">
    <property type="protein sequence ID" value="TCK72565.1"/>
    <property type="molecule type" value="Genomic_DNA"/>
</dbReference>
<dbReference type="InterPro" id="IPR000462">
    <property type="entry name" value="CDP-OH_P_trans"/>
</dbReference>
<evidence type="ECO:0000256" key="7">
    <source>
        <dbReference type="ARBA" id="ARBA00022679"/>
    </source>
</evidence>
<evidence type="ECO:0000256" key="6">
    <source>
        <dbReference type="ARBA" id="ARBA00022516"/>
    </source>
</evidence>
<feature type="transmembrane region" description="Helical" evidence="16">
    <location>
        <begin position="34"/>
        <end position="57"/>
    </location>
</feature>
<accession>A0A4R1L3G0</accession>
<dbReference type="AlphaFoldDB" id="A0A4R1L3G0"/>
<evidence type="ECO:0000313" key="18">
    <source>
        <dbReference type="Proteomes" id="UP000295210"/>
    </source>
</evidence>
<proteinExistence type="inferred from homology"/>
<keyword evidence="8 16" id="KW-0812">Transmembrane</keyword>
<dbReference type="InterPro" id="IPR048254">
    <property type="entry name" value="CDP_ALCOHOL_P_TRANSF_CS"/>
</dbReference>
<keyword evidence="7 15" id="KW-0808">Transferase</keyword>
<evidence type="ECO:0000313" key="17">
    <source>
        <dbReference type="EMBL" id="TCK72565.1"/>
    </source>
</evidence>
<evidence type="ECO:0000256" key="3">
    <source>
        <dbReference type="ARBA" id="ARBA00010441"/>
    </source>
</evidence>
<comment type="subcellular location">
    <subcellularLocation>
        <location evidence="1">Membrane</location>
        <topology evidence="1">Multi-pass membrane protein</topology>
    </subcellularLocation>
</comment>
<evidence type="ECO:0000256" key="9">
    <source>
        <dbReference type="ARBA" id="ARBA00022989"/>
    </source>
</evidence>
<gene>
    <name evidence="17" type="ORF">C7378_2148</name>
</gene>
<evidence type="ECO:0000256" key="11">
    <source>
        <dbReference type="ARBA" id="ARBA00023136"/>
    </source>
</evidence>
<evidence type="ECO:0000256" key="2">
    <source>
        <dbReference type="ARBA" id="ARBA00005042"/>
    </source>
</evidence>
<dbReference type="EC" id="2.7.8.5" evidence="4"/>
<dbReference type="RefSeq" id="WP_243648188.1">
    <property type="nucleotide sequence ID" value="NZ_SMGK01000003.1"/>
</dbReference>
<dbReference type="GO" id="GO:0046474">
    <property type="term" value="P:glycerophospholipid biosynthetic process"/>
    <property type="evidence" value="ECO:0007669"/>
    <property type="project" value="TreeGrafter"/>
</dbReference>
<dbReference type="InterPro" id="IPR004570">
    <property type="entry name" value="Phosphatidylglycerol_P_synth"/>
</dbReference>
<comment type="similarity">
    <text evidence="3 15">Belongs to the CDP-alcohol phosphatidyltransferase class-I family.</text>
</comment>
<feature type="transmembrane region" description="Helical" evidence="16">
    <location>
        <begin position="94"/>
        <end position="112"/>
    </location>
</feature>
<keyword evidence="10" id="KW-0443">Lipid metabolism</keyword>
<comment type="catalytic activity">
    <reaction evidence="14">
        <text>a CDP-1,2-diacyl-sn-glycerol + sn-glycerol 3-phosphate = a 1,2-diacyl-sn-glycero-3-phospho-(1'-sn-glycero-3'-phosphate) + CMP + H(+)</text>
        <dbReference type="Rhea" id="RHEA:12593"/>
        <dbReference type="ChEBI" id="CHEBI:15378"/>
        <dbReference type="ChEBI" id="CHEBI:57597"/>
        <dbReference type="ChEBI" id="CHEBI:58332"/>
        <dbReference type="ChEBI" id="CHEBI:60110"/>
        <dbReference type="ChEBI" id="CHEBI:60377"/>
        <dbReference type="EC" id="2.7.8.5"/>
    </reaction>
</comment>
<evidence type="ECO:0000256" key="12">
    <source>
        <dbReference type="ARBA" id="ARBA00023209"/>
    </source>
</evidence>
<dbReference type="GO" id="GO:0008444">
    <property type="term" value="F:CDP-diacylglycerol-glycerol-3-phosphate 3-phosphatidyltransferase activity"/>
    <property type="evidence" value="ECO:0007669"/>
    <property type="project" value="UniProtKB-EC"/>
</dbReference>
<sequence length="189" mass="20709">MMNDFRAAPNQLTFLRLCIIPFLVLAVLDGHFRTAFALFVVAGISDGLDGLLARLLHQSTVLGQYLDPVADKLLLSTLFLVLHHQGLISRRVTVLVFARDFGVLIVGAILYASMGMRDFRPSIFGKANTFAQIVALVAVLLATFYATAPVIFVRHWALNATMVFTVLSGFNYAWRVARRMSVPAPAVGG</sequence>
<keyword evidence="12" id="KW-0594">Phospholipid biosynthesis</keyword>
<dbReference type="PIRSF" id="PIRSF000847">
    <property type="entry name" value="Phos_ph_gly_syn"/>
    <property type="match status" value="1"/>
</dbReference>
<keyword evidence="18" id="KW-1185">Reference proteome</keyword>
<evidence type="ECO:0000256" key="14">
    <source>
        <dbReference type="ARBA" id="ARBA00048586"/>
    </source>
</evidence>
<dbReference type="PANTHER" id="PTHR14269:SF11">
    <property type="entry name" value="CDP-DIACYLGLYCEROL--GLYCEROL-3-PHOSPHATE 3-PHOSPHATIDYLTRANSFERASE"/>
    <property type="match status" value="1"/>
</dbReference>
<dbReference type="Proteomes" id="UP000295210">
    <property type="component" value="Unassembled WGS sequence"/>
</dbReference>
<dbReference type="PANTHER" id="PTHR14269">
    <property type="entry name" value="CDP-DIACYLGLYCEROL--GLYCEROL-3-PHOSPHATE 3-PHOSPHATIDYLTRANSFERASE-RELATED"/>
    <property type="match status" value="1"/>
</dbReference>
<keyword evidence="9 16" id="KW-1133">Transmembrane helix</keyword>
<evidence type="ECO:0000256" key="1">
    <source>
        <dbReference type="ARBA" id="ARBA00004141"/>
    </source>
</evidence>
<reference evidence="17 18" key="1">
    <citation type="submission" date="2019-03" db="EMBL/GenBank/DDBJ databases">
        <title>Genomic Encyclopedia of Type Strains, Phase IV (KMG-IV): sequencing the most valuable type-strain genomes for metagenomic binning, comparative biology and taxonomic classification.</title>
        <authorList>
            <person name="Goeker M."/>
        </authorList>
    </citation>
    <scope>NUCLEOTIDE SEQUENCE [LARGE SCALE GENOMIC DNA]</scope>
    <source>
        <strain evidence="17 18">DSM 103428</strain>
    </source>
</reference>
<dbReference type="Gene3D" id="1.20.120.1760">
    <property type="match status" value="1"/>
</dbReference>
<evidence type="ECO:0000256" key="15">
    <source>
        <dbReference type="RuleBase" id="RU003750"/>
    </source>
</evidence>
<keyword evidence="11 16" id="KW-0472">Membrane</keyword>
<comment type="pathway">
    <text evidence="2">Phospholipid metabolism; phosphatidylglycerol biosynthesis; phosphatidylglycerol from CDP-diacylglycerol: step 1/2.</text>
</comment>
<keyword evidence="6" id="KW-0444">Lipid biosynthesis</keyword>
<evidence type="ECO:0000256" key="16">
    <source>
        <dbReference type="SAM" id="Phobius"/>
    </source>
</evidence>
<evidence type="ECO:0000256" key="10">
    <source>
        <dbReference type="ARBA" id="ARBA00023098"/>
    </source>
</evidence>
<name>A0A4R1L3G0_9BACT</name>
<dbReference type="InterPro" id="IPR043130">
    <property type="entry name" value="CDP-OH_PTrfase_TM_dom"/>
</dbReference>
<keyword evidence="13" id="KW-1208">Phospholipid metabolism</keyword>
<evidence type="ECO:0000256" key="13">
    <source>
        <dbReference type="ARBA" id="ARBA00023264"/>
    </source>
</evidence>
<dbReference type="InterPro" id="IPR050324">
    <property type="entry name" value="CDP-alcohol_PTase-I"/>
</dbReference>
<evidence type="ECO:0000256" key="5">
    <source>
        <dbReference type="ARBA" id="ARBA00014944"/>
    </source>
</evidence>
<organism evidence="17 18">
    <name type="scientific">Acidipila rosea</name>
    <dbReference type="NCBI Taxonomy" id="768535"/>
    <lineage>
        <taxon>Bacteria</taxon>
        <taxon>Pseudomonadati</taxon>
        <taxon>Acidobacteriota</taxon>
        <taxon>Terriglobia</taxon>
        <taxon>Terriglobales</taxon>
        <taxon>Acidobacteriaceae</taxon>
        <taxon>Acidipila</taxon>
    </lineage>
</organism>
<evidence type="ECO:0000256" key="8">
    <source>
        <dbReference type="ARBA" id="ARBA00022692"/>
    </source>
</evidence>
<dbReference type="PROSITE" id="PS00379">
    <property type="entry name" value="CDP_ALCOHOL_P_TRANSF"/>
    <property type="match status" value="1"/>
</dbReference>
<dbReference type="Pfam" id="PF01066">
    <property type="entry name" value="CDP-OH_P_transf"/>
    <property type="match status" value="1"/>
</dbReference>
<evidence type="ECO:0000256" key="4">
    <source>
        <dbReference type="ARBA" id="ARBA00013170"/>
    </source>
</evidence>